<dbReference type="OrthoDB" id="1122256at2"/>
<proteinExistence type="predicted"/>
<dbReference type="Pfam" id="PF14149">
    <property type="entry name" value="YhfH"/>
    <property type="match status" value="1"/>
</dbReference>
<reference evidence="1 2" key="1">
    <citation type="journal article" date="2007" name="Int. J. Syst. Evol. Microbiol.">
        <title>Oceanobacillus profundus sp. nov., isolated from a deep-sea sediment core.</title>
        <authorList>
            <person name="Kim Y.G."/>
            <person name="Choi D.H."/>
            <person name="Hyun S."/>
            <person name="Cho B.C."/>
        </authorList>
    </citation>
    <scope>NUCLEOTIDE SEQUENCE [LARGE SCALE GENOMIC DNA]</scope>
    <source>
        <strain evidence="1 2">DSM 18246</strain>
    </source>
</reference>
<protein>
    <submittedName>
        <fullName evidence="1">YhfH family protein</fullName>
    </submittedName>
</protein>
<comment type="caution">
    <text evidence="1">The sequence shown here is derived from an EMBL/GenBank/DDBJ whole genome shotgun (WGS) entry which is preliminary data.</text>
</comment>
<sequence>MTSIVEFFRNLPKKKCKQCGEDMIHEKADCYGNICDECDHPAR</sequence>
<dbReference type="Proteomes" id="UP000285456">
    <property type="component" value="Unassembled WGS sequence"/>
</dbReference>
<evidence type="ECO:0000313" key="1">
    <source>
        <dbReference type="EMBL" id="RHW34402.1"/>
    </source>
</evidence>
<dbReference type="AlphaFoldDB" id="A0A417YM06"/>
<gene>
    <name evidence="1" type="ORF">D1B32_04345</name>
</gene>
<dbReference type="EMBL" id="QWEH01000002">
    <property type="protein sequence ID" value="RHW34402.1"/>
    <property type="molecule type" value="Genomic_DNA"/>
</dbReference>
<organism evidence="1 2">
    <name type="scientific">Oceanobacillus profundus</name>
    <dbReference type="NCBI Taxonomy" id="372463"/>
    <lineage>
        <taxon>Bacteria</taxon>
        <taxon>Bacillati</taxon>
        <taxon>Bacillota</taxon>
        <taxon>Bacilli</taxon>
        <taxon>Bacillales</taxon>
        <taxon>Bacillaceae</taxon>
        <taxon>Oceanobacillus</taxon>
    </lineage>
</organism>
<name>A0A417YM06_9BACI</name>
<keyword evidence="2" id="KW-1185">Reference proteome</keyword>
<dbReference type="InterPro" id="IPR025432">
    <property type="entry name" value="YhfH-like"/>
</dbReference>
<dbReference type="RefSeq" id="WP_095309598.1">
    <property type="nucleotide sequence ID" value="NZ_JAMAWL010000009.1"/>
</dbReference>
<evidence type="ECO:0000313" key="2">
    <source>
        <dbReference type="Proteomes" id="UP000285456"/>
    </source>
</evidence>
<accession>A0A417YM06</accession>